<dbReference type="AlphaFoldDB" id="A0AAU9J5M0"/>
<keyword evidence="3" id="KW-0862">Zinc</keyword>
<dbReference type="InterPro" id="IPR022755">
    <property type="entry name" value="Znf_C2H2_jaz"/>
</dbReference>
<dbReference type="FunFam" id="1.10.287.110:FF:000046">
    <property type="entry name" value="dnaJ homolog subfamily C member 21"/>
    <property type="match status" value="1"/>
</dbReference>
<dbReference type="InterPro" id="IPR001623">
    <property type="entry name" value="DnaJ_domain"/>
</dbReference>
<name>A0AAU9J5M0_9CILI</name>
<feature type="compositionally biased region" description="Basic and acidic residues" evidence="5">
    <location>
        <begin position="259"/>
        <end position="271"/>
    </location>
</feature>
<feature type="region of interest" description="Disordered" evidence="5">
    <location>
        <begin position="306"/>
        <end position="461"/>
    </location>
</feature>
<feature type="compositionally biased region" description="Acidic residues" evidence="5">
    <location>
        <begin position="363"/>
        <end position="376"/>
    </location>
</feature>
<dbReference type="InterPro" id="IPR018253">
    <property type="entry name" value="DnaJ_domain_CS"/>
</dbReference>
<feature type="compositionally biased region" description="Basic and acidic residues" evidence="5">
    <location>
        <begin position="321"/>
        <end position="333"/>
    </location>
</feature>
<dbReference type="PANTHER" id="PTHR44029:SF1">
    <property type="entry name" value="DNAJ HOMOLOG SUBFAMILY C MEMBER 21"/>
    <property type="match status" value="1"/>
</dbReference>
<feature type="compositionally biased region" description="Basic and acidic residues" evidence="5">
    <location>
        <begin position="350"/>
        <end position="362"/>
    </location>
</feature>
<dbReference type="Pfam" id="PF00226">
    <property type="entry name" value="DnaJ"/>
    <property type="match status" value="1"/>
</dbReference>
<dbReference type="PROSITE" id="PS50157">
    <property type="entry name" value="ZINC_FINGER_C2H2_2"/>
    <property type="match status" value="2"/>
</dbReference>
<dbReference type="SMART" id="SM00451">
    <property type="entry name" value="ZnF_U1"/>
    <property type="match status" value="1"/>
</dbReference>
<dbReference type="GO" id="GO:0008270">
    <property type="term" value="F:zinc ion binding"/>
    <property type="evidence" value="ECO:0007669"/>
    <property type="project" value="UniProtKB-KW"/>
</dbReference>
<feature type="compositionally biased region" description="Basic and acidic residues" evidence="5">
    <location>
        <begin position="377"/>
        <end position="387"/>
    </location>
</feature>
<dbReference type="EMBL" id="CAJZBQ010000032">
    <property type="protein sequence ID" value="CAG9322524.1"/>
    <property type="molecule type" value="Genomic_DNA"/>
</dbReference>
<dbReference type="InterPro" id="IPR054076">
    <property type="entry name" value="ZUO1-like_ZHD"/>
</dbReference>
<feature type="compositionally biased region" description="Basic residues" evidence="5">
    <location>
        <begin position="420"/>
        <end position="431"/>
    </location>
</feature>
<dbReference type="Pfam" id="PF12171">
    <property type="entry name" value="zf-C2H2_jaz"/>
    <property type="match status" value="1"/>
</dbReference>
<dbReference type="GO" id="GO:0003676">
    <property type="term" value="F:nucleic acid binding"/>
    <property type="evidence" value="ECO:0007669"/>
    <property type="project" value="InterPro"/>
</dbReference>
<keyword evidence="1" id="KW-0479">Metal-binding</keyword>
<dbReference type="PANTHER" id="PTHR44029">
    <property type="entry name" value="DNAJ HOMOLOG SUBFAMILY C MEMBER 21"/>
    <property type="match status" value="1"/>
</dbReference>
<evidence type="ECO:0000313" key="9">
    <source>
        <dbReference type="Proteomes" id="UP001162131"/>
    </source>
</evidence>
<feature type="compositionally biased region" description="Basic residues" evidence="5">
    <location>
        <begin position="452"/>
        <end position="461"/>
    </location>
</feature>
<evidence type="ECO:0000259" key="6">
    <source>
        <dbReference type="PROSITE" id="PS50076"/>
    </source>
</evidence>
<dbReference type="GO" id="GO:0005737">
    <property type="term" value="C:cytoplasm"/>
    <property type="evidence" value="ECO:0007669"/>
    <property type="project" value="TreeGrafter"/>
</dbReference>
<evidence type="ECO:0000256" key="3">
    <source>
        <dbReference type="ARBA" id="ARBA00022833"/>
    </source>
</evidence>
<sequence length="495" mass="59255">MVSKIDYYELLGIDSSATQDEIKAAYRKQALVWHPDKNQDKIEEAHEMFKVIKEAYEVLSDPQERSWYDSHKSEILSGSKSEEMDLWPYFSTNAYPGGFTDAPDGFYAVYRDLFEKINLKENTEAKNKTKCSQRPSFGGQNTTIDEIKEFYNYWANFSSIRCFAWADTYNPQDAPNRYVRRQVEAENKKERSKQKKNFNEMVRELVGYLKKRDERWVKYQEELRNEKIRKAREEEIKKAEEAQKKKELMEQFRKEQAERYAREYEERKRAEEEEEGENAEEDKGIESEEEIQQFYCELCKKKFNNSKQFDNHENSKKHKQKAQELLKEVRLPEEEPVFVKTPKKPKKKKAKEEVKIEEKHESEIEENEMTENIEEDHEMKFFKKKEEINDEDSDEEHKVIDKVEKKREKSPIVFPDRKAGKAKQKREKKQKKAEENKNEPQMEEEIEERKVGKAKLKREKKKAVSEFVCRTCTVDFETRNKLFTHLKESGHAIAK</sequence>
<organism evidence="8 9">
    <name type="scientific">Blepharisma stoltei</name>
    <dbReference type="NCBI Taxonomy" id="1481888"/>
    <lineage>
        <taxon>Eukaryota</taxon>
        <taxon>Sar</taxon>
        <taxon>Alveolata</taxon>
        <taxon>Ciliophora</taxon>
        <taxon>Postciliodesmatophora</taxon>
        <taxon>Heterotrichea</taxon>
        <taxon>Heterotrichida</taxon>
        <taxon>Blepharismidae</taxon>
        <taxon>Blepharisma</taxon>
    </lineage>
</organism>
<feature type="domain" description="J" evidence="6">
    <location>
        <begin position="6"/>
        <end position="72"/>
    </location>
</feature>
<dbReference type="SUPFAM" id="SSF46565">
    <property type="entry name" value="Chaperone J-domain"/>
    <property type="match status" value="1"/>
</dbReference>
<dbReference type="PROSITE" id="PS50076">
    <property type="entry name" value="DNAJ_2"/>
    <property type="match status" value="1"/>
</dbReference>
<feature type="region of interest" description="Disordered" evidence="5">
    <location>
        <begin position="259"/>
        <end position="288"/>
    </location>
</feature>
<evidence type="ECO:0000256" key="2">
    <source>
        <dbReference type="ARBA" id="ARBA00022771"/>
    </source>
</evidence>
<proteinExistence type="predicted"/>
<dbReference type="PROSITE" id="PS00636">
    <property type="entry name" value="DNAJ_1"/>
    <property type="match status" value="1"/>
</dbReference>
<dbReference type="SMART" id="SM00355">
    <property type="entry name" value="ZnF_C2H2"/>
    <property type="match status" value="2"/>
</dbReference>
<dbReference type="SUPFAM" id="SSF57667">
    <property type="entry name" value="beta-beta-alpha zinc fingers"/>
    <property type="match status" value="1"/>
</dbReference>
<accession>A0AAU9J5M0</accession>
<evidence type="ECO:0000256" key="5">
    <source>
        <dbReference type="SAM" id="MobiDB-lite"/>
    </source>
</evidence>
<evidence type="ECO:0000259" key="7">
    <source>
        <dbReference type="PROSITE" id="PS50157"/>
    </source>
</evidence>
<dbReference type="Proteomes" id="UP001162131">
    <property type="component" value="Unassembled WGS sequence"/>
</dbReference>
<dbReference type="InterPro" id="IPR036236">
    <property type="entry name" value="Znf_C2H2_sf"/>
</dbReference>
<comment type="caution">
    <text evidence="8">The sequence shown here is derived from an EMBL/GenBank/DDBJ whole genome shotgun (WGS) entry which is preliminary data.</text>
</comment>
<dbReference type="CDD" id="cd06257">
    <property type="entry name" value="DnaJ"/>
    <property type="match status" value="1"/>
</dbReference>
<feature type="domain" description="C2H2-type" evidence="7">
    <location>
        <begin position="294"/>
        <end position="323"/>
    </location>
</feature>
<feature type="compositionally biased region" description="Basic and acidic residues" evidence="5">
    <location>
        <begin position="395"/>
        <end position="419"/>
    </location>
</feature>
<dbReference type="InterPro" id="IPR036869">
    <property type="entry name" value="J_dom_sf"/>
</dbReference>
<dbReference type="Gene3D" id="1.10.287.110">
    <property type="entry name" value="DnaJ domain"/>
    <property type="match status" value="1"/>
</dbReference>
<dbReference type="InterPro" id="IPR051964">
    <property type="entry name" value="Chaperone_stress_response"/>
</dbReference>
<dbReference type="Gene3D" id="3.30.160.60">
    <property type="entry name" value="Classic Zinc Finger"/>
    <property type="match status" value="1"/>
</dbReference>
<feature type="domain" description="C2H2-type" evidence="7">
    <location>
        <begin position="467"/>
        <end position="495"/>
    </location>
</feature>
<evidence type="ECO:0000256" key="4">
    <source>
        <dbReference type="PROSITE-ProRule" id="PRU00042"/>
    </source>
</evidence>
<dbReference type="InterPro" id="IPR003604">
    <property type="entry name" value="Matrin/U1-like-C_Znf_C2H2"/>
</dbReference>
<dbReference type="InterPro" id="IPR013087">
    <property type="entry name" value="Znf_C2H2_type"/>
</dbReference>
<reference evidence="8" key="1">
    <citation type="submission" date="2021-09" db="EMBL/GenBank/DDBJ databases">
        <authorList>
            <consortium name="AG Swart"/>
            <person name="Singh M."/>
            <person name="Singh A."/>
            <person name="Seah K."/>
            <person name="Emmerich C."/>
        </authorList>
    </citation>
    <scope>NUCLEOTIDE SEQUENCE</scope>
    <source>
        <strain evidence="8">ATCC30299</strain>
    </source>
</reference>
<dbReference type="SMART" id="SM00271">
    <property type="entry name" value="DnaJ"/>
    <property type="match status" value="1"/>
</dbReference>
<evidence type="ECO:0000313" key="8">
    <source>
        <dbReference type="EMBL" id="CAG9322524.1"/>
    </source>
</evidence>
<dbReference type="PRINTS" id="PR00625">
    <property type="entry name" value="JDOMAIN"/>
</dbReference>
<protein>
    <submittedName>
        <fullName evidence="8">Uncharacterized protein</fullName>
    </submittedName>
</protein>
<evidence type="ECO:0000256" key="1">
    <source>
        <dbReference type="ARBA" id="ARBA00022723"/>
    </source>
</evidence>
<dbReference type="PROSITE" id="PS00028">
    <property type="entry name" value="ZINC_FINGER_C2H2_1"/>
    <property type="match status" value="2"/>
</dbReference>
<dbReference type="Pfam" id="PF21884">
    <property type="entry name" value="ZUO1-like_ZHD"/>
    <property type="match status" value="1"/>
</dbReference>
<gene>
    <name evidence="8" type="ORF">BSTOLATCC_MIC31652</name>
</gene>
<keyword evidence="2 4" id="KW-0863">Zinc-finger</keyword>
<keyword evidence="9" id="KW-1185">Reference proteome</keyword>